<reference evidence="1 2" key="1">
    <citation type="submission" date="2017-02" db="EMBL/GenBank/DDBJ databases">
        <title>Complete genome sequence of the cold-active Pseudoalteromonas aliena strain EH1 isolated from Arctic seawater.</title>
        <authorList>
            <person name="Kim E."/>
            <person name="Heo E."/>
            <person name="Kim H."/>
            <person name="Kim D."/>
        </authorList>
    </citation>
    <scope>NUCLEOTIDE SEQUENCE [LARGE SCALE GENOMIC DNA]</scope>
    <source>
        <strain evidence="1 2">EH1</strain>
    </source>
</reference>
<sequence length="107" mass="11971">MLGKSITELSINDCHTRELCLKLIELLSDDEVLQVESATHAHNDLDSHLKESIAKDENFYSAAELELIIDLIGKLSAKIEYAKQQVAEKIISKQKSNNAVNQYKANS</sequence>
<gene>
    <name evidence="1" type="ORF">B0W48_12475</name>
</gene>
<dbReference type="KEGG" id="paln:B0W48_12475"/>
<proteinExistence type="predicted"/>
<dbReference type="Proteomes" id="UP000188243">
    <property type="component" value="Chromosome"/>
</dbReference>
<evidence type="ECO:0000313" key="2">
    <source>
        <dbReference type="Proteomes" id="UP000188243"/>
    </source>
</evidence>
<dbReference type="RefSeq" id="WP_077537233.1">
    <property type="nucleotide sequence ID" value="NZ_CANLYY010000061.1"/>
</dbReference>
<dbReference type="EMBL" id="CP019628">
    <property type="protein sequence ID" value="AQQ00545.1"/>
    <property type="molecule type" value="Genomic_DNA"/>
</dbReference>
<accession>A0A1Q2GZM8</accession>
<dbReference type="AlphaFoldDB" id="A0A1Q2GZM8"/>
<protein>
    <submittedName>
        <fullName evidence="1">Uncharacterized protein</fullName>
    </submittedName>
</protein>
<organism evidence="1 2">
    <name type="scientific">Pseudoalteromonas aliena</name>
    <dbReference type="NCBI Taxonomy" id="247523"/>
    <lineage>
        <taxon>Bacteria</taxon>
        <taxon>Pseudomonadati</taxon>
        <taxon>Pseudomonadota</taxon>
        <taxon>Gammaproteobacteria</taxon>
        <taxon>Alteromonadales</taxon>
        <taxon>Pseudoalteromonadaceae</taxon>
        <taxon>Pseudoalteromonas</taxon>
    </lineage>
</organism>
<evidence type="ECO:0000313" key="1">
    <source>
        <dbReference type="EMBL" id="AQQ00545.1"/>
    </source>
</evidence>
<name>A0A1Q2GZM8_9GAMM</name>
<dbReference type="STRING" id="247523.B0W48_12475"/>